<dbReference type="InterPro" id="IPR026960">
    <property type="entry name" value="RVT-Znf"/>
</dbReference>
<evidence type="ECO:0000313" key="2">
    <source>
        <dbReference type="EMBL" id="MCH83515.1"/>
    </source>
</evidence>
<comment type="caution">
    <text evidence="2">The sequence shown here is derived from an EMBL/GenBank/DDBJ whole genome shotgun (WGS) entry which is preliminary data.</text>
</comment>
<dbReference type="EMBL" id="LXQA010005316">
    <property type="protein sequence ID" value="MCH83515.1"/>
    <property type="molecule type" value="Genomic_DNA"/>
</dbReference>
<name>A0A392M8S8_9FABA</name>
<reference evidence="2 3" key="1">
    <citation type="journal article" date="2018" name="Front. Plant Sci.">
        <title>Red Clover (Trifolium pratense) and Zigzag Clover (T. medium) - A Picture of Genomic Similarities and Differences.</title>
        <authorList>
            <person name="Dluhosova J."/>
            <person name="Istvanek J."/>
            <person name="Nedelnik J."/>
            <person name="Repkova J."/>
        </authorList>
    </citation>
    <scope>NUCLEOTIDE SEQUENCE [LARGE SCALE GENOMIC DNA]</scope>
    <source>
        <strain evidence="3">cv. 10/8</strain>
        <tissue evidence="2">Leaf</tissue>
    </source>
</reference>
<evidence type="ECO:0000259" key="1">
    <source>
        <dbReference type="Pfam" id="PF13966"/>
    </source>
</evidence>
<gene>
    <name evidence="2" type="ORF">A2U01_0004339</name>
</gene>
<organism evidence="2 3">
    <name type="scientific">Trifolium medium</name>
    <dbReference type="NCBI Taxonomy" id="97028"/>
    <lineage>
        <taxon>Eukaryota</taxon>
        <taxon>Viridiplantae</taxon>
        <taxon>Streptophyta</taxon>
        <taxon>Embryophyta</taxon>
        <taxon>Tracheophyta</taxon>
        <taxon>Spermatophyta</taxon>
        <taxon>Magnoliopsida</taxon>
        <taxon>eudicotyledons</taxon>
        <taxon>Gunneridae</taxon>
        <taxon>Pentapetalae</taxon>
        <taxon>rosids</taxon>
        <taxon>fabids</taxon>
        <taxon>Fabales</taxon>
        <taxon>Fabaceae</taxon>
        <taxon>Papilionoideae</taxon>
        <taxon>50 kb inversion clade</taxon>
        <taxon>NPAAA clade</taxon>
        <taxon>Hologalegina</taxon>
        <taxon>IRL clade</taxon>
        <taxon>Trifolieae</taxon>
        <taxon>Trifolium</taxon>
    </lineage>
</organism>
<keyword evidence="3" id="KW-1185">Reference proteome</keyword>
<accession>A0A392M8S8</accession>
<evidence type="ECO:0000313" key="3">
    <source>
        <dbReference type="Proteomes" id="UP000265520"/>
    </source>
</evidence>
<dbReference type="Pfam" id="PF13966">
    <property type="entry name" value="zf-RVT"/>
    <property type="match status" value="1"/>
</dbReference>
<proteinExistence type="predicted"/>
<dbReference type="AlphaFoldDB" id="A0A392M8S8"/>
<protein>
    <recommendedName>
        <fullName evidence="1">Reverse transcriptase zinc-binding domain-containing protein</fullName>
    </recommendedName>
</protein>
<feature type="domain" description="Reverse transcriptase zinc-binding" evidence="1">
    <location>
        <begin position="30"/>
        <end position="93"/>
    </location>
</feature>
<dbReference type="Proteomes" id="UP000265520">
    <property type="component" value="Unassembled WGS sequence"/>
</dbReference>
<sequence length="99" mass="11474">MTVVELVDDNGAWNIQRIKWLPIDAYYGHFTIASAYALLCEYDEGLSMDIWKFIRQLEVPERVRSFVWLVNHGKLLTNERKSKMNLGASECMYLSSGVQ</sequence>